<protein>
    <recommendedName>
        <fullName evidence="1">KRAB domain-containing protein</fullName>
    </recommendedName>
</protein>
<reference evidence="2" key="1">
    <citation type="submission" date="2025-08" db="UniProtKB">
        <authorList>
            <consortium name="Ensembl"/>
        </authorList>
    </citation>
    <scope>IDENTIFICATION</scope>
</reference>
<sequence length="73" mass="8629">MPLTFRDVAIDFSEEERECLDPAQQNLYREVILETYSNLIFVGEISYDLCCCAHLHFSMKDYLSYFLLCTLTF</sequence>
<dbReference type="Ensembl" id="ENSUPAT00010033654.1">
    <property type="protein sequence ID" value="ENSUPAP00010029589.1"/>
    <property type="gene ID" value="ENSUPAG00010023276.1"/>
</dbReference>
<dbReference type="PANTHER" id="PTHR23232:SF158">
    <property type="entry name" value="KRAB DOMAIN-CONTAINING PROTEIN 5"/>
    <property type="match status" value="1"/>
</dbReference>
<name>A0A8D2IDU7_UROPR</name>
<evidence type="ECO:0000313" key="3">
    <source>
        <dbReference type="Proteomes" id="UP000694417"/>
    </source>
</evidence>
<dbReference type="GO" id="GO:0006355">
    <property type="term" value="P:regulation of DNA-templated transcription"/>
    <property type="evidence" value="ECO:0007669"/>
    <property type="project" value="InterPro"/>
</dbReference>
<organism evidence="2 3">
    <name type="scientific">Urocitellus parryii</name>
    <name type="common">Arctic ground squirrel</name>
    <name type="synonym">Spermophilus parryii</name>
    <dbReference type="NCBI Taxonomy" id="9999"/>
    <lineage>
        <taxon>Eukaryota</taxon>
        <taxon>Metazoa</taxon>
        <taxon>Chordata</taxon>
        <taxon>Craniata</taxon>
        <taxon>Vertebrata</taxon>
        <taxon>Euteleostomi</taxon>
        <taxon>Mammalia</taxon>
        <taxon>Eutheria</taxon>
        <taxon>Euarchontoglires</taxon>
        <taxon>Glires</taxon>
        <taxon>Rodentia</taxon>
        <taxon>Sciuromorpha</taxon>
        <taxon>Sciuridae</taxon>
        <taxon>Xerinae</taxon>
        <taxon>Marmotini</taxon>
        <taxon>Urocitellus</taxon>
    </lineage>
</organism>
<dbReference type="GeneTree" id="ENSGT01150000286936"/>
<accession>A0A8D2IDU7</accession>
<feature type="domain" description="KRAB" evidence="1">
    <location>
        <begin position="3"/>
        <end position="73"/>
    </location>
</feature>
<dbReference type="PANTHER" id="PTHR23232">
    <property type="entry name" value="KRAB DOMAIN C2H2 ZINC FINGER"/>
    <property type="match status" value="1"/>
</dbReference>
<proteinExistence type="predicted"/>
<reference evidence="2" key="2">
    <citation type="submission" date="2025-09" db="UniProtKB">
        <authorList>
            <consortium name="Ensembl"/>
        </authorList>
    </citation>
    <scope>IDENTIFICATION</scope>
</reference>
<dbReference type="PROSITE" id="PS50805">
    <property type="entry name" value="KRAB"/>
    <property type="match status" value="1"/>
</dbReference>
<dbReference type="Pfam" id="PF01352">
    <property type="entry name" value="KRAB"/>
    <property type="match status" value="1"/>
</dbReference>
<dbReference type="Gene3D" id="6.10.140.140">
    <property type="match status" value="1"/>
</dbReference>
<dbReference type="InterPro" id="IPR036051">
    <property type="entry name" value="KRAB_dom_sf"/>
</dbReference>
<evidence type="ECO:0000259" key="1">
    <source>
        <dbReference type="PROSITE" id="PS50805"/>
    </source>
</evidence>
<dbReference type="CDD" id="cd07765">
    <property type="entry name" value="KRAB_A-box"/>
    <property type="match status" value="1"/>
</dbReference>
<dbReference type="InterPro" id="IPR050169">
    <property type="entry name" value="Krueppel_C2H2_ZnF"/>
</dbReference>
<keyword evidence="3" id="KW-1185">Reference proteome</keyword>
<dbReference type="InterPro" id="IPR001909">
    <property type="entry name" value="KRAB"/>
</dbReference>
<dbReference type="SUPFAM" id="SSF109640">
    <property type="entry name" value="KRAB domain (Kruppel-associated box)"/>
    <property type="match status" value="1"/>
</dbReference>
<dbReference type="Proteomes" id="UP000694417">
    <property type="component" value="Unplaced"/>
</dbReference>
<dbReference type="AlphaFoldDB" id="A0A8D2IDU7"/>
<evidence type="ECO:0000313" key="2">
    <source>
        <dbReference type="Ensembl" id="ENSUPAP00010029589.1"/>
    </source>
</evidence>
<dbReference type="SMART" id="SM00349">
    <property type="entry name" value="KRAB"/>
    <property type="match status" value="1"/>
</dbReference>